<accession>S3CW88</accession>
<dbReference type="InterPro" id="IPR017856">
    <property type="entry name" value="Integrase-like_N"/>
</dbReference>
<keyword evidence="4" id="KW-1185">Reference proteome</keyword>
<dbReference type="KEGG" id="glz:GLAREA_01045"/>
<dbReference type="OMA" id="NFDIPDE"/>
<evidence type="ECO:0000259" key="2">
    <source>
        <dbReference type="Pfam" id="PF01709"/>
    </source>
</evidence>
<dbReference type="RefSeq" id="XP_008083994.1">
    <property type="nucleotide sequence ID" value="XM_008085803.1"/>
</dbReference>
<evidence type="ECO:0000313" key="4">
    <source>
        <dbReference type="Proteomes" id="UP000016922"/>
    </source>
</evidence>
<dbReference type="eggNOG" id="KOG2972">
    <property type="taxonomic scope" value="Eukaryota"/>
</dbReference>
<dbReference type="GeneID" id="19460103"/>
<evidence type="ECO:0000256" key="1">
    <source>
        <dbReference type="ARBA" id="ARBA00008724"/>
    </source>
</evidence>
<protein>
    <submittedName>
        <fullName evidence="3">YebC-like protein</fullName>
    </submittedName>
</protein>
<dbReference type="SUPFAM" id="SSF75625">
    <property type="entry name" value="YebC-like"/>
    <property type="match status" value="1"/>
</dbReference>
<dbReference type="InterPro" id="IPR029072">
    <property type="entry name" value="YebC-like"/>
</dbReference>
<evidence type="ECO:0000313" key="3">
    <source>
        <dbReference type="EMBL" id="EPE29885.1"/>
    </source>
</evidence>
<gene>
    <name evidence="3" type="ORF">GLAREA_01045</name>
</gene>
<name>S3CW88_GLAL2</name>
<feature type="domain" description="TACO1/YebC-like second and third" evidence="2">
    <location>
        <begin position="133"/>
        <end position="289"/>
    </location>
</feature>
<dbReference type="Pfam" id="PF01709">
    <property type="entry name" value="Transcrip_reg"/>
    <property type="match status" value="1"/>
</dbReference>
<dbReference type="AlphaFoldDB" id="S3CW88"/>
<dbReference type="PANTHER" id="PTHR12532:SF0">
    <property type="entry name" value="TRANSLATIONAL ACTIVATOR OF CYTOCHROME C OXIDASE 1"/>
    <property type="match status" value="1"/>
</dbReference>
<dbReference type="EMBL" id="KE145367">
    <property type="protein sequence ID" value="EPE29885.1"/>
    <property type="molecule type" value="Genomic_DNA"/>
</dbReference>
<comment type="similarity">
    <text evidence="1">Belongs to the TACO1 family.</text>
</comment>
<dbReference type="Gene3D" id="1.10.10.200">
    <property type="match status" value="1"/>
</dbReference>
<organism evidence="3 4">
    <name type="scientific">Glarea lozoyensis (strain ATCC 20868 / MF5171)</name>
    <dbReference type="NCBI Taxonomy" id="1116229"/>
    <lineage>
        <taxon>Eukaryota</taxon>
        <taxon>Fungi</taxon>
        <taxon>Dikarya</taxon>
        <taxon>Ascomycota</taxon>
        <taxon>Pezizomycotina</taxon>
        <taxon>Leotiomycetes</taxon>
        <taxon>Helotiales</taxon>
        <taxon>Helotiaceae</taxon>
        <taxon>Glarea</taxon>
    </lineage>
</organism>
<dbReference type="InterPro" id="IPR002876">
    <property type="entry name" value="Transcrip_reg_TACO1-like"/>
</dbReference>
<dbReference type="OrthoDB" id="2017544at2759"/>
<dbReference type="InterPro" id="IPR026564">
    <property type="entry name" value="Transcrip_reg_TACO1-like_dom3"/>
</dbReference>
<dbReference type="PANTHER" id="PTHR12532">
    <property type="entry name" value="TRANSLATIONAL ACTIVATOR OF CYTOCHROME C OXIDASE 1"/>
    <property type="match status" value="1"/>
</dbReference>
<proteinExistence type="inferred from homology"/>
<reference evidence="3 4" key="1">
    <citation type="journal article" date="2013" name="BMC Genomics">
        <title>Genomics-driven discovery of the pneumocandin biosynthetic gene cluster in the fungus Glarea lozoyensis.</title>
        <authorList>
            <person name="Chen L."/>
            <person name="Yue Q."/>
            <person name="Zhang X."/>
            <person name="Xiang M."/>
            <person name="Wang C."/>
            <person name="Li S."/>
            <person name="Che Y."/>
            <person name="Ortiz-Lopez F.J."/>
            <person name="Bills G.F."/>
            <person name="Liu X."/>
            <person name="An Z."/>
        </authorList>
    </citation>
    <scope>NUCLEOTIDE SEQUENCE [LARGE SCALE GENOMIC DNA]</scope>
    <source>
        <strain evidence="4">ATCC 20868 / MF5171</strain>
    </source>
</reference>
<dbReference type="Gene3D" id="3.30.70.980">
    <property type="match status" value="2"/>
</dbReference>
<dbReference type="Proteomes" id="UP000016922">
    <property type="component" value="Unassembled WGS sequence"/>
</dbReference>
<dbReference type="STRING" id="1116229.S3CW88"/>
<sequence length="308" mass="33089">MASFSRGLRSYSATINSGCSRCLKFSTTSFVQSGHSRWSKIKHEKGVTDHRRSKANGILAQAIAYASKGLTPSALGTIWTADSNVVGGPDPNFNFGLAHALVIAKKAGFPKASMEAAINRGQSKSSTGAALSNVVLETMAPAQVSMIIEAETDNSKRTLDELKHLVKKAGGLSTSASHLFEKKGKITFEEHENLGVDDVLDEAIEAGALDVTQDGGIVVWTEPNNTMAAAETLTEKLGLKVQTAEIVWDANEETKSPLDNTNREAIAALKHFLDQVQDHGDVSAIYANVAQGNLSDDEWEEIQDRLYS</sequence>
<dbReference type="GO" id="GO:0005739">
    <property type="term" value="C:mitochondrion"/>
    <property type="evidence" value="ECO:0007669"/>
    <property type="project" value="TreeGrafter"/>
</dbReference>
<dbReference type="HOGENOM" id="CLU_062974_1_2_1"/>
<dbReference type="InterPro" id="IPR048300">
    <property type="entry name" value="TACO1_YebC-like_2nd/3rd_dom"/>
</dbReference>